<dbReference type="InterPro" id="IPR019775">
    <property type="entry name" value="WD40_repeat_CS"/>
</dbReference>
<dbReference type="AlphaFoldDB" id="A0A1D1VAN4"/>
<dbReference type="GO" id="GO:0031929">
    <property type="term" value="P:TOR signaling"/>
    <property type="evidence" value="ECO:0007669"/>
    <property type="project" value="UniProtKB-UniRule"/>
</dbReference>
<comment type="function">
    <text evidence="5">Subunit of TORC1 and TORC2, which regulate cell growth and survival in response to nutrient and hormonal signals.</text>
</comment>
<feature type="repeat" description="WD" evidence="4">
    <location>
        <begin position="217"/>
        <end position="258"/>
    </location>
</feature>
<keyword evidence="2 4" id="KW-0853">WD repeat</keyword>
<evidence type="ECO:0000313" key="6">
    <source>
        <dbReference type="EMBL" id="GAU96797.1"/>
    </source>
</evidence>
<comment type="subcellular location">
    <subcellularLocation>
        <location evidence="5">Cytoplasm</location>
    </subcellularLocation>
</comment>
<keyword evidence="3 5" id="KW-0677">Repeat</keyword>
<dbReference type="InterPro" id="IPR037588">
    <property type="entry name" value="MLST8"/>
</dbReference>
<name>A0A1D1VAN4_RAMVA</name>
<dbReference type="SUPFAM" id="SSF50978">
    <property type="entry name" value="WD40 repeat-like"/>
    <property type="match status" value="1"/>
</dbReference>
<dbReference type="PROSITE" id="PS50082">
    <property type="entry name" value="WD_REPEATS_2"/>
    <property type="match status" value="2"/>
</dbReference>
<dbReference type="OrthoDB" id="400at2759"/>
<dbReference type="Gene3D" id="2.130.10.10">
    <property type="entry name" value="YVTN repeat-like/Quinoprotein amine dehydrogenase"/>
    <property type="match status" value="1"/>
</dbReference>
<keyword evidence="7" id="KW-1185">Reference proteome</keyword>
<dbReference type="SMART" id="SM00320">
    <property type="entry name" value="WD40"/>
    <property type="match status" value="6"/>
</dbReference>
<evidence type="ECO:0000256" key="1">
    <source>
        <dbReference type="ARBA" id="ARBA00009890"/>
    </source>
</evidence>
<organism evidence="6 7">
    <name type="scientific">Ramazzottius varieornatus</name>
    <name type="common">Water bear</name>
    <name type="synonym">Tardigrade</name>
    <dbReference type="NCBI Taxonomy" id="947166"/>
    <lineage>
        <taxon>Eukaryota</taxon>
        <taxon>Metazoa</taxon>
        <taxon>Ecdysozoa</taxon>
        <taxon>Tardigrada</taxon>
        <taxon>Eutardigrada</taxon>
        <taxon>Parachela</taxon>
        <taxon>Hypsibioidea</taxon>
        <taxon>Ramazzottiidae</taxon>
        <taxon>Ramazzottius</taxon>
    </lineage>
</organism>
<comment type="caution">
    <text evidence="6">The sequence shown here is derived from an EMBL/GenBank/DDBJ whole genome shotgun (WGS) entry which is preliminary data.</text>
</comment>
<dbReference type="GO" id="GO:0005737">
    <property type="term" value="C:cytoplasm"/>
    <property type="evidence" value="ECO:0007669"/>
    <property type="project" value="UniProtKB-SubCell"/>
</dbReference>
<dbReference type="InterPro" id="IPR001680">
    <property type="entry name" value="WD40_rpt"/>
</dbReference>
<evidence type="ECO:0000256" key="5">
    <source>
        <dbReference type="RuleBase" id="RU369068"/>
    </source>
</evidence>
<sequence length="319" mass="34908">MSAPGSSGSNVILATGGYDHTIRFWHAHTGVCCRTVQHPDSQVNALALNSSKDTLAAAGYQHIRLYEVNSPNQQHDKSYEGISKNVLGVGFHQDSRWMYTAGEDGTARIWDLRANSTSSQKSNQVNCPLSSICLHPNQAHLVFSDQNGSVFVWDLRADKTQKICPDKGTNIVALDIDPEGVYLACVTSKGVLHVYSISGLTQDSMEFKATPTNFSPTTAHSSYGLKVRFSPDSTLLVTASADKTVKTWTTSDLGLVSTFKDEKQKWVWDAVFSLDNEHIISASSDGIARLWSVHDKTVRREYIGHQKAITALAFADSVA</sequence>
<dbReference type="Proteomes" id="UP000186922">
    <property type="component" value="Unassembled WGS sequence"/>
</dbReference>
<dbReference type="InterPro" id="IPR020472">
    <property type="entry name" value="WD40_PAC1"/>
</dbReference>
<dbReference type="Pfam" id="PF00400">
    <property type="entry name" value="WD40"/>
    <property type="match status" value="5"/>
</dbReference>
<comment type="similarity">
    <text evidence="1 5">Belongs to the WD repeat LST8 family.</text>
</comment>
<dbReference type="GO" id="GO:0031932">
    <property type="term" value="C:TORC2 complex"/>
    <property type="evidence" value="ECO:0007669"/>
    <property type="project" value="UniProtKB-UniRule"/>
</dbReference>
<proteinExistence type="inferred from homology"/>
<evidence type="ECO:0000256" key="3">
    <source>
        <dbReference type="ARBA" id="ARBA00022737"/>
    </source>
</evidence>
<dbReference type="GO" id="GO:0032956">
    <property type="term" value="P:regulation of actin cytoskeleton organization"/>
    <property type="evidence" value="ECO:0007669"/>
    <property type="project" value="TreeGrafter"/>
</dbReference>
<evidence type="ECO:0000256" key="2">
    <source>
        <dbReference type="ARBA" id="ARBA00022574"/>
    </source>
</evidence>
<keyword evidence="5" id="KW-0963">Cytoplasm</keyword>
<comment type="subunit">
    <text evidence="5">Part of TORC1 complex. Part of the TORC2 complex.</text>
</comment>
<evidence type="ECO:0000256" key="4">
    <source>
        <dbReference type="PROSITE-ProRule" id="PRU00221"/>
    </source>
</evidence>
<dbReference type="GO" id="GO:0031931">
    <property type="term" value="C:TORC1 complex"/>
    <property type="evidence" value="ECO:0007669"/>
    <property type="project" value="UniProtKB-UniRule"/>
</dbReference>
<dbReference type="STRING" id="947166.A0A1D1VAN4"/>
<feature type="repeat" description="WD" evidence="4">
    <location>
        <begin position="79"/>
        <end position="120"/>
    </location>
</feature>
<dbReference type="PROSITE" id="PS00678">
    <property type="entry name" value="WD_REPEATS_1"/>
    <property type="match status" value="1"/>
</dbReference>
<dbReference type="PANTHER" id="PTHR19842:SF0">
    <property type="entry name" value="TARGET OF RAPAMYCIN COMPLEX SUBUNIT LST8"/>
    <property type="match status" value="1"/>
</dbReference>
<gene>
    <name evidence="6" type="primary">RvY_08185-1</name>
    <name evidence="6" type="synonym">RvY_08185.1</name>
    <name evidence="6" type="ORF">RvY_08185</name>
</gene>
<dbReference type="PROSITE" id="PS50294">
    <property type="entry name" value="WD_REPEATS_REGION"/>
    <property type="match status" value="2"/>
</dbReference>
<evidence type="ECO:0000313" key="7">
    <source>
        <dbReference type="Proteomes" id="UP000186922"/>
    </source>
</evidence>
<dbReference type="PRINTS" id="PR00320">
    <property type="entry name" value="GPROTEINBRPT"/>
</dbReference>
<dbReference type="EMBL" id="BDGG01000003">
    <property type="protein sequence ID" value="GAU96797.1"/>
    <property type="molecule type" value="Genomic_DNA"/>
</dbReference>
<protein>
    <recommendedName>
        <fullName evidence="5">Target of rapamycin complex subunit lst8</fullName>
        <shortName evidence="5">TORC subunit lst8</shortName>
    </recommendedName>
</protein>
<accession>A0A1D1VAN4</accession>
<reference evidence="6 7" key="1">
    <citation type="journal article" date="2016" name="Nat. Commun.">
        <title>Extremotolerant tardigrade genome and improved radiotolerance of human cultured cells by tardigrade-unique protein.</title>
        <authorList>
            <person name="Hashimoto T."/>
            <person name="Horikawa D.D."/>
            <person name="Saito Y."/>
            <person name="Kuwahara H."/>
            <person name="Kozuka-Hata H."/>
            <person name="Shin-I T."/>
            <person name="Minakuchi Y."/>
            <person name="Ohishi K."/>
            <person name="Motoyama A."/>
            <person name="Aizu T."/>
            <person name="Enomoto A."/>
            <person name="Kondo K."/>
            <person name="Tanaka S."/>
            <person name="Hara Y."/>
            <person name="Koshikawa S."/>
            <person name="Sagara H."/>
            <person name="Miura T."/>
            <person name="Yokobori S."/>
            <person name="Miyagawa K."/>
            <person name="Suzuki Y."/>
            <person name="Kubo T."/>
            <person name="Oyama M."/>
            <person name="Kohara Y."/>
            <person name="Fujiyama A."/>
            <person name="Arakawa K."/>
            <person name="Katayama T."/>
            <person name="Toyoda A."/>
            <person name="Kunieda T."/>
        </authorList>
    </citation>
    <scope>NUCLEOTIDE SEQUENCE [LARGE SCALE GENOMIC DNA]</scope>
    <source>
        <strain evidence="6 7">YOKOZUNA-1</strain>
    </source>
</reference>
<dbReference type="PANTHER" id="PTHR19842">
    <property type="entry name" value="G BETA-LIKE PROTEIN GBL"/>
    <property type="match status" value="1"/>
</dbReference>
<dbReference type="InterPro" id="IPR036322">
    <property type="entry name" value="WD40_repeat_dom_sf"/>
</dbReference>
<dbReference type="InterPro" id="IPR015943">
    <property type="entry name" value="WD40/YVTN_repeat-like_dom_sf"/>
</dbReference>